<protein>
    <submittedName>
        <fullName evidence="2">Diguanylate cyclase</fullName>
    </submittedName>
</protein>
<evidence type="ECO:0000256" key="1">
    <source>
        <dbReference type="SAM" id="Phobius"/>
    </source>
</evidence>
<gene>
    <name evidence="2" type="ORF">CAL13_07165</name>
</gene>
<dbReference type="AlphaFoldDB" id="A0A1W6Z5A9"/>
<keyword evidence="3" id="KW-1185">Reference proteome</keyword>
<evidence type="ECO:0000313" key="3">
    <source>
        <dbReference type="Proteomes" id="UP000194139"/>
    </source>
</evidence>
<keyword evidence="1" id="KW-1133">Transmembrane helix</keyword>
<feature type="transmembrane region" description="Helical" evidence="1">
    <location>
        <begin position="97"/>
        <end position="121"/>
    </location>
</feature>
<evidence type="ECO:0000313" key="2">
    <source>
        <dbReference type="EMBL" id="ARP88585.1"/>
    </source>
</evidence>
<accession>A0A1W6Z5A9</accession>
<dbReference type="EMBL" id="CP021109">
    <property type="protein sequence ID" value="ARP88585.1"/>
    <property type="molecule type" value="Genomic_DNA"/>
</dbReference>
<proteinExistence type="predicted"/>
<keyword evidence="1" id="KW-0472">Membrane</keyword>
<organism evidence="2 3">
    <name type="scientific">Bordetella genomosp. 9</name>
    <dbReference type="NCBI Taxonomy" id="1416803"/>
    <lineage>
        <taxon>Bacteria</taxon>
        <taxon>Pseudomonadati</taxon>
        <taxon>Pseudomonadota</taxon>
        <taxon>Betaproteobacteria</taxon>
        <taxon>Burkholderiales</taxon>
        <taxon>Alcaligenaceae</taxon>
        <taxon>Bordetella</taxon>
    </lineage>
</organism>
<name>A0A1W6Z5A9_9BORD</name>
<sequence length="185" mass="20898">MYFVMPLWMLAGVADYLCHRRTDIARTAGPKESVLHLLMFAEIGVPLLACLFLEINALIFLVMIVAFFAHEATALWDVGYATRRRDVRPFEQHVHSFLELLSLMAGVLLATLHWPQFLALFGLGDEPAQWSLRLKEAPLPTGYIVFVLGASVLLEILPFAEELLRGLKARGQDRKARRSPMPVKQ</sequence>
<reference evidence="2 3" key="1">
    <citation type="submission" date="2017-05" db="EMBL/GenBank/DDBJ databases">
        <title>Complete and WGS of Bordetella genogroups.</title>
        <authorList>
            <person name="Spilker T."/>
            <person name="LiPuma J."/>
        </authorList>
    </citation>
    <scope>NUCLEOTIDE SEQUENCE [LARGE SCALE GENOMIC DNA]</scope>
    <source>
        <strain evidence="2 3">AU17164</strain>
    </source>
</reference>
<dbReference type="Proteomes" id="UP000194139">
    <property type="component" value="Chromosome"/>
</dbReference>
<keyword evidence="1" id="KW-0812">Transmembrane</keyword>
<feature type="transmembrane region" description="Helical" evidence="1">
    <location>
        <begin position="141"/>
        <end position="160"/>
    </location>
</feature>
<feature type="transmembrane region" description="Helical" evidence="1">
    <location>
        <begin position="43"/>
        <end position="76"/>
    </location>
</feature>